<dbReference type="Proteomes" id="UP000051497">
    <property type="component" value="Unassembled WGS sequence"/>
</dbReference>
<dbReference type="InterPro" id="IPR001969">
    <property type="entry name" value="Aspartic_peptidase_AS"/>
</dbReference>
<reference evidence="4" key="1">
    <citation type="submission" date="2015-09" db="EMBL/GenBank/DDBJ databases">
        <title>Draft Genome Sequences of Two Novel Amoeba-resistant Intranuclear Bacteria, Candidatus Berkiella cookevillensis and Candidatus Berkiella aquae.</title>
        <authorList>
            <person name="Mehari Y.T."/>
            <person name="Arivett B.A."/>
            <person name="Farone A.L."/>
            <person name="Gunderson J.H."/>
            <person name="Farone M.B."/>
        </authorList>
    </citation>
    <scope>NUCLEOTIDE SEQUENCE [LARGE SCALE GENOMIC DNA]</scope>
    <source>
        <strain evidence="4">HT99</strain>
    </source>
</reference>
<dbReference type="Pfam" id="PF13650">
    <property type="entry name" value="Asp_protease_2"/>
    <property type="match status" value="1"/>
</dbReference>
<dbReference type="PROSITE" id="PS00141">
    <property type="entry name" value="ASP_PROTEASE"/>
    <property type="match status" value="1"/>
</dbReference>
<dbReference type="GO" id="GO:0006508">
    <property type="term" value="P:proteolysis"/>
    <property type="evidence" value="ECO:0007669"/>
    <property type="project" value="UniProtKB-KW"/>
</dbReference>
<evidence type="ECO:0000313" key="5">
    <source>
        <dbReference type="EMBL" id="MCS5712349.1"/>
    </source>
</evidence>
<gene>
    <name evidence="4" type="ORF">HT99x_00872</name>
    <name evidence="5" type="ORF">HT99x_012980</name>
</gene>
<keyword evidence="5" id="KW-0645">Protease</keyword>
<accession>A0A0Q9Z0A2</accession>
<dbReference type="RefSeq" id="WP_075065497.1">
    <property type="nucleotide sequence ID" value="NZ_LKAJ02000001.1"/>
</dbReference>
<dbReference type="EMBL" id="LKAJ01000002">
    <property type="protein sequence ID" value="KRG22449.1"/>
    <property type="molecule type" value="Genomic_DNA"/>
</dbReference>
<dbReference type="SUPFAM" id="SSF50630">
    <property type="entry name" value="Acid proteases"/>
    <property type="match status" value="1"/>
</dbReference>
<dbReference type="OrthoDB" id="107347at2"/>
<dbReference type="STRING" id="295108.HT99x_00872"/>
<sequence>MKGFKSLLLLAGLGLIAISSFAQDVKTARVVPPFNRQVPWEIDFNNKASIEVTLKETFGFVYAEVKLNGQGPFRFLIDTGADASIISYELVKKLKLSPLESRDRKFETSHKQATIHTALYLIEELALGEATLKHVPFIASDTASDDFQLLQGLEIEGVIGTNLFHDVILKLDLPENKLVISHHDALSDKEVGELEVNNQYYLPVVKTKVKRKEGISEYDFLVDSGYSGYVKMPVCFKYKDRKQEDSIMTYDVFSQASAGFLSELDGVFMIGGKEIENPKVRYAIGDCEVKQRWGLIGTRFLKDQAISIDQKNRRVIFH</sequence>
<dbReference type="Gene3D" id="2.40.70.10">
    <property type="entry name" value="Acid Proteases"/>
    <property type="match status" value="1"/>
</dbReference>
<dbReference type="GO" id="GO:0004190">
    <property type="term" value="F:aspartic-type endopeptidase activity"/>
    <property type="evidence" value="ECO:0007669"/>
    <property type="project" value="InterPro"/>
</dbReference>
<dbReference type="InterPro" id="IPR021109">
    <property type="entry name" value="Peptidase_aspartic_dom_sf"/>
</dbReference>
<protein>
    <submittedName>
        <fullName evidence="5">Aspartyl protease family protein</fullName>
    </submittedName>
</protein>
<comment type="caution">
    <text evidence="4">The sequence shown here is derived from an EMBL/GenBank/DDBJ whole genome shotgun (WGS) entry which is preliminary data.</text>
</comment>
<feature type="chain" id="PRO_5043129878" evidence="2">
    <location>
        <begin position="23"/>
        <end position="318"/>
    </location>
</feature>
<dbReference type="InterPro" id="IPR034122">
    <property type="entry name" value="Retropepsin-like_bacterial"/>
</dbReference>
<keyword evidence="1" id="KW-0378">Hydrolase</keyword>
<dbReference type="CDD" id="cd05483">
    <property type="entry name" value="retropepsin_like_bacteria"/>
    <property type="match status" value="1"/>
</dbReference>
<evidence type="ECO:0000256" key="1">
    <source>
        <dbReference type="ARBA" id="ARBA00022801"/>
    </source>
</evidence>
<keyword evidence="2" id="KW-0732">Signal</keyword>
<evidence type="ECO:0000313" key="4">
    <source>
        <dbReference type="EMBL" id="KRG22449.1"/>
    </source>
</evidence>
<feature type="signal peptide" evidence="2">
    <location>
        <begin position="1"/>
        <end position="22"/>
    </location>
</feature>
<reference evidence="5" key="3">
    <citation type="submission" date="2021-06" db="EMBL/GenBank/DDBJ databases">
        <title>Genomic Description and Analysis of Intracellular Bacteria, Candidatus Berkiella cookevillensis and Candidatus Berkiella aquae.</title>
        <authorList>
            <person name="Kidane D.T."/>
            <person name="Mehari Y.T."/>
            <person name="Rice F.C."/>
            <person name="Arivett B.A."/>
            <person name="Farone A.L."/>
            <person name="Berk S.G."/>
            <person name="Farone M.B."/>
        </authorList>
    </citation>
    <scope>NUCLEOTIDE SEQUENCE</scope>
    <source>
        <strain evidence="5">HT99</strain>
    </source>
</reference>
<feature type="domain" description="Peptidase A2" evidence="3">
    <location>
        <begin position="73"/>
        <end position="87"/>
    </location>
</feature>
<dbReference type="InterPro" id="IPR001995">
    <property type="entry name" value="Peptidase_A2_cat"/>
</dbReference>
<proteinExistence type="predicted"/>
<name>A0A0Q9Z0A2_9GAMM</name>
<organism evidence="4">
    <name type="scientific">Candidatus Berkiella aquae</name>
    <dbReference type="NCBI Taxonomy" id="295108"/>
    <lineage>
        <taxon>Bacteria</taxon>
        <taxon>Pseudomonadati</taxon>
        <taxon>Pseudomonadota</taxon>
        <taxon>Gammaproteobacteria</taxon>
        <taxon>Candidatus Berkiellales</taxon>
        <taxon>Candidatus Berkiellaceae</taxon>
        <taxon>Candidatus Berkiella</taxon>
    </lineage>
</organism>
<evidence type="ECO:0000256" key="2">
    <source>
        <dbReference type="SAM" id="SignalP"/>
    </source>
</evidence>
<evidence type="ECO:0000313" key="6">
    <source>
        <dbReference type="Proteomes" id="UP000051497"/>
    </source>
</evidence>
<dbReference type="PROSITE" id="PS50175">
    <property type="entry name" value="ASP_PROT_RETROV"/>
    <property type="match status" value="1"/>
</dbReference>
<evidence type="ECO:0000259" key="3">
    <source>
        <dbReference type="PROSITE" id="PS50175"/>
    </source>
</evidence>
<dbReference type="AlphaFoldDB" id="A0A0Q9Z0A2"/>
<dbReference type="EMBL" id="LKAJ02000001">
    <property type="protein sequence ID" value="MCS5712349.1"/>
    <property type="molecule type" value="Genomic_DNA"/>
</dbReference>
<reference evidence="5" key="2">
    <citation type="journal article" date="2016" name="Genome Announc.">
        <title>Draft Genome Sequences of Two Novel Amoeba-Resistant Intranuclear Bacteria, 'Candidatus Berkiella cookevillensis' and 'Candidatus Berkiella aquae'.</title>
        <authorList>
            <person name="Mehari Y.T."/>
            <person name="Arivett B.A."/>
            <person name="Farone A.L."/>
            <person name="Gunderson J.H."/>
            <person name="Farone M.B."/>
        </authorList>
    </citation>
    <scope>NUCLEOTIDE SEQUENCE</scope>
    <source>
        <strain evidence="5">HT99</strain>
    </source>
</reference>
<keyword evidence="6" id="KW-1185">Reference proteome</keyword>